<name>A0A9W8BF62_9FUNG</name>
<dbReference type="AlphaFoldDB" id="A0A9W8BF62"/>
<evidence type="ECO:0000313" key="1">
    <source>
        <dbReference type="EMBL" id="KAJ2005457.1"/>
    </source>
</evidence>
<dbReference type="EMBL" id="JANBQF010000100">
    <property type="protein sequence ID" value="KAJ2005457.1"/>
    <property type="molecule type" value="Genomic_DNA"/>
</dbReference>
<protein>
    <submittedName>
        <fullName evidence="1">Uncharacterized protein</fullName>
    </submittedName>
</protein>
<accession>A0A9W8BF62</accession>
<dbReference type="OrthoDB" id="411251at2759"/>
<proteinExistence type="predicted"/>
<comment type="caution">
    <text evidence="1">The sequence shown here is derived from an EMBL/GenBank/DDBJ whole genome shotgun (WGS) entry which is preliminary data.</text>
</comment>
<sequence>MKLLDRRYSLLTAHQERARQESSRMGGPVISTRKAPQACIILESLAEASETNAMGPRVLFASNSIDRVINADSSDVQGLFFLALVAAPDVAKAGRFLDRVMEADNIVIERLAMLADPLGTEEEGGSPRAVSVEIIAAGADDGAIMLCQLAGSSGSRFASARDDSSSGYMSLEEIISSEPETSDVADVWRIVG</sequence>
<organism evidence="1 2">
    <name type="scientific">Coemansia thaxteri</name>
    <dbReference type="NCBI Taxonomy" id="2663907"/>
    <lineage>
        <taxon>Eukaryota</taxon>
        <taxon>Fungi</taxon>
        <taxon>Fungi incertae sedis</taxon>
        <taxon>Zoopagomycota</taxon>
        <taxon>Kickxellomycotina</taxon>
        <taxon>Kickxellomycetes</taxon>
        <taxon>Kickxellales</taxon>
        <taxon>Kickxellaceae</taxon>
        <taxon>Coemansia</taxon>
    </lineage>
</organism>
<dbReference type="Proteomes" id="UP001150907">
    <property type="component" value="Unassembled WGS sequence"/>
</dbReference>
<gene>
    <name evidence="1" type="ORF">H4R26_001939</name>
</gene>
<evidence type="ECO:0000313" key="2">
    <source>
        <dbReference type="Proteomes" id="UP001150907"/>
    </source>
</evidence>
<keyword evidence="2" id="KW-1185">Reference proteome</keyword>
<reference evidence="1" key="1">
    <citation type="submission" date="2022-07" db="EMBL/GenBank/DDBJ databases">
        <title>Phylogenomic reconstructions and comparative analyses of Kickxellomycotina fungi.</title>
        <authorList>
            <person name="Reynolds N.K."/>
            <person name="Stajich J.E."/>
            <person name="Barry K."/>
            <person name="Grigoriev I.V."/>
            <person name="Crous P."/>
            <person name="Smith M.E."/>
        </authorList>
    </citation>
    <scope>NUCLEOTIDE SEQUENCE</scope>
    <source>
        <strain evidence="1">IMI 214461</strain>
    </source>
</reference>